<proteinExistence type="predicted"/>
<evidence type="ECO:0000256" key="1">
    <source>
        <dbReference type="SAM" id="MobiDB-lite"/>
    </source>
</evidence>
<protein>
    <submittedName>
        <fullName evidence="2">Uncharacterized protein</fullName>
    </submittedName>
</protein>
<evidence type="ECO:0000313" key="3">
    <source>
        <dbReference type="Proteomes" id="UP000295023"/>
    </source>
</evidence>
<evidence type="ECO:0000313" key="2">
    <source>
        <dbReference type="EMBL" id="TCZ53890.1"/>
    </source>
</evidence>
<feature type="compositionally biased region" description="Pro residues" evidence="1">
    <location>
        <begin position="11"/>
        <end position="29"/>
    </location>
</feature>
<name>A0A4R4D545_9PROT</name>
<dbReference type="Proteomes" id="UP000295023">
    <property type="component" value="Unassembled WGS sequence"/>
</dbReference>
<dbReference type="EMBL" id="SKBM01000036">
    <property type="protein sequence ID" value="TCZ53890.1"/>
    <property type="molecule type" value="Genomic_DNA"/>
</dbReference>
<gene>
    <name evidence="2" type="ORF">EXY23_24085</name>
</gene>
<dbReference type="AlphaFoldDB" id="A0A4R4D545"/>
<sequence length="229" mass="24519">MSRRLAGPTSAAPPRPPGRPQRGTPPPAPRARLRRPAEATAAAVPPLPQPDWIGNRLRVSGPAERVAALQAAAAGAGVVPWRHDDGAAEARWLGLLLAAAGPPGATGRAAEARAIAADLRAAWLADQAAAAARVGRARDCPFDLHALLPVPAAVLALGPDDPAARRWLWETWGTPWPLRRVRLLEQRQEGDAAMLVYGFVSADWSPWQALLRLRARWPALRLELRPSYG</sequence>
<dbReference type="RefSeq" id="WP_132296001.1">
    <property type="nucleotide sequence ID" value="NZ_SKBM01000036.1"/>
</dbReference>
<comment type="caution">
    <text evidence="2">The sequence shown here is derived from an EMBL/GenBank/DDBJ whole genome shotgun (WGS) entry which is preliminary data.</text>
</comment>
<feature type="compositionally biased region" description="Low complexity" evidence="1">
    <location>
        <begin position="1"/>
        <end position="10"/>
    </location>
</feature>
<accession>A0A4R4D545</accession>
<organism evidence="2 3">
    <name type="scientific">Roseicella aquatilis</name>
    <dbReference type="NCBI Taxonomy" id="2527868"/>
    <lineage>
        <taxon>Bacteria</taxon>
        <taxon>Pseudomonadati</taxon>
        <taxon>Pseudomonadota</taxon>
        <taxon>Alphaproteobacteria</taxon>
        <taxon>Acetobacterales</taxon>
        <taxon>Roseomonadaceae</taxon>
        <taxon>Roseicella</taxon>
    </lineage>
</organism>
<keyword evidence="3" id="KW-1185">Reference proteome</keyword>
<reference evidence="2 3" key="1">
    <citation type="submission" date="2019-03" db="EMBL/GenBank/DDBJ databases">
        <title>Paracraurococcus aquatilis NE82 genome sequence.</title>
        <authorList>
            <person name="Zhao Y."/>
            <person name="Du Z."/>
        </authorList>
    </citation>
    <scope>NUCLEOTIDE SEQUENCE [LARGE SCALE GENOMIC DNA]</scope>
    <source>
        <strain evidence="2 3">NE82</strain>
    </source>
</reference>
<feature type="region of interest" description="Disordered" evidence="1">
    <location>
        <begin position="1"/>
        <end position="49"/>
    </location>
</feature>